<dbReference type="Gene3D" id="3.90.70.10">
    <property type="entry name" value="Cysteine proteinases"/>
    <property type="match status" value="1"/>
</dbReference>
<accession>A0A0D8IXS5</accession>
<dbReference type="RefSeq" id="WP_050005614.1">
    <property type="nucleotide sequence ID" value="NZ_DAWBJP010000033.1"/>
</dbReference>
<sequence>MRAGIKSILLILACAVLFGAGFRPRPLPAAAYAATGYSFAGALRAWKESLGPPLPEAVLLDVPVFYQWPEMPNGCEATALTMLLQYYGFAADKLSVAYDYIPRSDFTYTWFSTYGPDPASAYAGDPALFGFYCLAPAVAEGANRYLAEQDSTLRAVDISSADGYVLRRSIAQGRPVVVWATIGFEPLVYSDYSWRLYSDSSVYHPYKNLHCLVVCGYDADYFYIRDPLYGALQIECGTFLLRYAEMERRAVVLSEAPPDASALYPGGARLS</sequence>
<proteinExistence type="predicted"/>
<dbReference type="EMBL" id="JXXK01000016">
    <property type="protein sequence ID" value="KJF39520.1"/>
    <property type="molecule type" value="Genomic_DNA"/>
</dbReference>
<dbReference type="AlphaFoldDB" id="A0A0D8IXS5"/>
<evidence type="ECO:0000259" key="1">
    <source>
        <dbReference type="Pfam" id="PF13529"/>
    </source>
</evidence>
<dbReference type="Proteomes" id="UP000032483">
    <property type="component" value="Unassembled WGS sequence"/>
</dbReference>
<evidence type="ECO:0000313" key="3">
    <source>
        <dbReference type="Proteomes" id="UP000032483"/>
    </source>
</evidence>
<feature type="domain" description="Peptidase C39-like" evidence="1">
    <location>
        <begin position="60"/>
        <end position="227"/>
    </location>
</feature>
<dbReference type="PANTHER" id="PTHR37806">
    <property type="entry name" value="LMO0724 PROTEIN"/>
    <property type="match status" value="1"/>
</dbReference>
<name>A0A0D8IXS5_9FIRM</name>
<comment type="caution">
    <text evidence="2">The sequence shown here is derived from an EMBL/GenBank/DDBJ whole genome shotgun (WGS) entry which is preliminary data.</text>
</comment>
<dbReference type="GeneID" id="42857202"/>
<reference evidence="2" key="1">
    <citation type="submission" date="2015-02" db="EMBL/GenBank/DDBJ databases">
        <title>A novel member of the family Ruminococcaceae isolated from human feces.</title>
        <authorList>
            <person name="Shkoporov A.N."/>
            <person name="Chaplin A.V."/>
            <person name="Motuzova O.V."/>
            <person name="Kafarskaia L.I."/>
            <person name="Khokhlova E.V."/>
            <person name="Efimov B.A."/>
        </authorList>
    </citation>
    <scope>NUCLEOTIDE SEQUENCE [LARGE SCALE GENOMIC DNA]</scope>
    <source>
        <strain evidence="2">585-1</strain>
    </source>
</reference>
<gene>
    <name evidence="2" type="ORF">TQ39_11495</name>
</gene>
<evidence type="ECO:0000313" key="2">
    <source>
        <dbReference type="EMBL" id="KJF39520.1"/>
    </source>
</evidence>
<dbReference type="PANTHER" id="PTHR37806:SF1">
    <property type="entry name" value="PEPTIDASE C39-LIKE DOMAIN-CONTAINING PROTEIN"/>
    <property type="match status" value="1"/>
</dbReference>
<organism evidence="2 3">
    <name type="scientific">Ruthenibacterium lactatiformans</name>
    <dbReference type="NCBI Taxonomy" id="1550024"/>
    <lineage>
        <taxon>Bacteria</taxon>
        <taxon>Bacillati</taxon>
        <taxon>Bacillota</taxon>
        <taxon>Clostridia</taxon>
        <taxon>Eubacteriales</taxon>
        <taxon>Oscillospiraceae</taxon>
        <taxon>Ruthenibacterium</taxon>
    </lineage>
</organism>
<protein>
    <recommendedName>
        <fullName evidence="1">Peptidase C39-like domain-containing protein</fullName>
    </recommendedName>
</protein>
<dbReference type="InterPro" id="IPR039564">
    <property type="entry name" value="Peptidase_C39-like"/>
</dbReference>
<keyword evidence="3" id="KW-1185">Reference proteome</keyword>
<dbReference type="Pfam" id="PF13529">
    <property type="entry name" value="Peptidase_C39_2"/>
    <property type="match status" value="1"/>
</dbReference>